<name>A0A2V3ZT39_9BACT</name>
<comment type="catalytic activity">
    <reaction evidence="1">
        <text>ATP + protein L-histidine = ADP + protein N-phospho-L-histidine.</text>
        <dbReference type="EC" id="2.7.13.3"/>
    </reaction>
</comment>
<dbReference type="SUPFAM" id="SSF48452">
    <property type="entry name" value="TPR-like"/>
    <property type="match status" value="1"/>
</dbReference>
<evidence type="ECO:0000313" key="11">
    <source>
        <dbReference type="Proteomes" id="UP000248079"/>
    </source>
</evidence>
<reference evidence="10 11" key="1">
    <citation type="submission" date="2018-05" db="EMBL/GenBank/DDBJ databases">
        <title>Marinifilum breve JC075T sp. nov., a marine bacterium isolated from Yongle Blue Hole in the South China Sea.</title>
        <authorList>
            <person name="Fu T."/>
        </authorList>
    </citation>
    <scope>NUCLEOTIDE SEQUENCE [LARGE SCALE GENOMIC DNA]</scope>
    <source>
        <strain evidence="10 11">JC075</strain>
    </source>
</reference>
<feature type="domain" description="Histidine kinase" evidence="9">
    <location>
        <begin position="431"/>
        <end position="647"/>
    </location>
</feature>
<dbReference type="SMART" id="SM00028">
    <property type="entry name" value="TPR"/>
    <property type="match status" value="5"/>
</dbReference>
<evidence type="ECO:0000259" key="9">
    <source>
        <dbReference type="PROSITE" id="PS50109"/>
    </source>
</evidence>
<dbReference type="InterPro" id="IPR019734">
    <property type="entry name" value="TPR_rpt"/>
</dbReference>
<dbReference type="InterPro" id="IPR004358">
    <property type="entry name" value="Sig_transdc_His_kin-like_C"/>
</dbReference>
<dbReference type="EC" id="2.7.13.3" evidence="2"/>
<dbReference type="PRINTS" id="PR00344">
    <property type="entry name" value="BCTRLSENSOR"/>
</dbReference>
<dbReference type="GO" id="GO:0000155">
    <property type="term" value="F:phosphorelay sensor kinase activity"/>
    <property type="evidence" value="ECO:0007669"/>
    <property type="project" value="InterPro"/>
</dbReference>
<evidence type="ECO:0000256" key="7">
    <source>
        <dbReference type="PROSITE-ProRule" id="PRU00339"/>
    </source>
</evidence>
<keyword evidence="8" id="KW-1133">Transmembrane helix</keyword>
<evidence type="ECO:0000256" key="4">
    <source>
        <dbReference type="ARBA" id="ARBA00022679"/>
    </source>
</evidence>
<dbReference type="RefSeq" id="WP_110362402.1">
    <property type="nucleotide sequence ID" value="NZ_QFLI01000010.1"/>
</dbReference>
<evidence type="ECO:0000256" key="8">
    <source>
        <dbReference type="SAM" id="Phobius"/>
    </source>
</evidence>
<evidence type="ECO:0000256" key="6">
    <source>
        <dbReference type="ARBA" id="ARBA00023012"/>
    </source>
</evidence>
<proteinExistence type="predicted"/>
<dbReference type="PANTHER" id="PTHR43711">
    <property type="entry name" value="TWO-COMPONENT HISTIDINE KINASE"/>
    <property type="match status" value="1"/>
</dbReference>
<gene>
    <name evidence="10" type="ORF">DF185_18485</name>
</gene>
<dbReference type="EMBL" id="QFLI01000010">
    <property type="protein sequence ID" value="PXX97014.1"/>
    <property type="molecule type" value="Genomic_DNA"/>
</dbReference>
<dbReference type="InterPro" id="IPR003661">
    <property type="entry name" value="HisK_dim/P_dom"/>
</dbReference>
<dbReference type="PANTHER" id="PTHR43711:SF1">
    <property type="entry name" value="HISTIDINE KINASE 1"/>
    <property type="match status" value="1"/>
</dbReference>
<accession>A0A2V3ZT39</accession>
<evidence type="ECO:0000256" key="1">
    <source>
        <dbReference type="ARBA" id="ARBA00000085"/>
    </source>
</evidence>
<dbReference type="InterPro" id="IPR011990">
    <property type="entry name" value="TPR-like_helical_dom_sf"/>
</dbReference>
<sequence length="668" mass="76183">MKKLPLYIFIILCFPSYGFESFETQVSLDSLQKRYGSSAGQNKLNALLDLSKFYWNIDPAQAIEKSKHALGTAQSLESTPEIIKAMFYVGTAYYYDNQLDNSLDYLLQAHHYAEKNNFRNDIADISKQLATVYYETNRLNKSYSYTIQAFNIYESFGDEGGIAACENLLGLYYKGIGVFDEAQKHFEIALKIGKKLSRQRIIQSVLNDLGSMYAEVGETDKAIGIYQDALQYHKSNGNNFKSGAFELDLSQLYIQNGELNKAKIHLDRGYAVAVNLRSKRLYRDYYRILANYHIQNGRQKESVTAFQKLQQYQDSIADDKLSNKIEELDSRHAISIKNQENQVLRDENQEQQLKITRQYIVGLLILMVFISVIFILIIRYRNNLKDNELLHLKNSLVHQHQEELIEAMKRIKVSEDKLRVANDTKDKMFSLIAHDLRGAIGNISNGLRMYLGEEDLDLSEEDKEEFLQALFHSSDNAYELLENLLYWAKNQTSTLSANKQMVDACSIINSNIGLLSDLAKIKSINLFTSENPNIEVFVDWNMINTVLRNLISNAIKFTNKGGSVEIKSEIGEHFVKISVIDDGIGMLPDQVDNIYDGKTTDGTAAEKGTGLGLTLCRDFLIKNHGKMIVSSEVDKGSTFAFIIPRRPMNHEKYLELVEKEPLLFLINS</sequence>
<organism evidence="10 11">
    <name type="scientific">Marinifilum breve</name>
    <dbReference type="NCBI Taxonomy" id="2184082"/>
    <lineage>
        <taxon>Bacteria</taxon>
        <taxon>Pseudomonadati</taxon>
        <taxon>Bacteroidota</taxon>
        <taxon>Bacteroidia</taxon>
        <taxon>Marinilabiliales</taxon>
        <taxon>Marinifilaceae</taxon>
    </lineage>
</organism>
<dbReference type="PROSITE" id="PS50109">
    <property type="entry name" value="HIS_KIN"/>
    <property type="match status" value="1"/>
</dbReference>
<dbReference type="InterPro" id="IPR036097">
    <property type="entry name" value="HisK_dim/P_sf"/>
</dbReference>
<comment type="caution">
    <text evidence="10">The sequence shown here is derived from an EMBL/GenBank/DDBJ whole genome shotgun (WGS) entry which is preliminary data.</text>
</comment>
<dbReference type="Gene3D" id="1.10.287.130">
    <property type="match status" value="1"/>
</dbReference>
<dbReference type="SUPFAM" id="SSF55874">
    <property type="entry name" value="ATPase domain of HSP90 chaperone/DNA topoisomerase II/histidine kinase"/>
    <property type="match status" value="1"/>
</dbReference>
<keyword evidence="8" id="KW-0812">Transmembrane</keyword>
<feature type="repeat" description="TPR" evidence="7">
    <location>
        <begin position="203"/>
        <end position="236"/>
    </location>
</feature>
<dbReference type="InterPro" id="IPR005467">
    <property type="entry name" value="His_kinase_dom"/>
</dbReference>
<evidence type="ECO:0000313" key="10">
    <source>
        <dbReference type="EMBL" id="PXX97014.1"/>
    </source>
</evidence>
<dbReference type="SMART" id="SM00387">
    <property type="entry name" value="HATPase_c"/>
    <property type="match status" value="1"/>
</dbReference>
<dbReference type="Gene3D" id="3.30.565.10">
    <property type="entry name" value="Histidine kinase-like ATPase, C-terminal domain"/>
    <property type="match status" value="1"/>
</dbReference>
<dbReference type="AlphaFoldDB" id="A0A2V3ZT39"/>
<keyword evidence="7" id="KW-0802">TPR repeat</keyword>
<dbReference type="SMART" id="SM00388">
    <property type="entry name" value="HisKA"/>
    <property type="match status" value="1"/>
</dbReference>
<dbReference type="Pfam" id="PF02518">
    <property type="entry name" value="HATPase_c"/>
    <property type="match status" value="1"/>
</dbReference>
<dbReference type="PROSITE" id="PS50005">
    <property type="entry name" value="TPR"/>
    <property type="match status" value="1"/>
</dbReference>
<dbReference type="InterPro" id="IPR003594">
    <property type="entry name" value="HATPase_dom"/>
</dbReference>
<dbReference type="InterPro" id="IPR036890">
    <property type="entry name" value="HATPase_C_sf"/>
</dbReference>
<keyword evidence="8" id="KW-0472">Membrane</keyword>
<keyword evidence="3" id="KW-0597">Phosphoprotein</keyword>
<dbReference type="InterPro" id="IPR050736">
    <property type="entry name" value="Sensor_HK_Regulatory"/>
</dbReference>
<dbReference type="SUPFAM" id="SSF47384">
    <property type="entry name" value="Homodimeric domain of signal transducing histidine kinase"/>
    <property type="match status" value="1"/>
</dbReference>
<dbReference type="Gene3D" id="1.25.40.10">
    <property type="entry name" value="Tetratricopeptide repeat domain"/>
    <property type="match status" value="2"/>
</dbReference>
<evidence type="ECO:0000256" key="5">
    <source>
        <dbReference type="ARBA" id="ARBA00022777"/>
    </source>
</evidence>
<keyword evidence="5" id="KW-0418">Kinase</keyword>
<feature type="transmembrane region" description="Helical" evidence="8">
    <location>
        <begin position="359"/>
        <end position="378"/>
    </location>
</feature>
<keyword evidence="4" id="KW-0808">Transferase</keyword>
<keyword evidence="6" id="KW-0902">Two-component regulatory system</keyword>
<keyword evidence="11" id="KW-1185">Reference proteome</keyword>
<evidence type="ECO:0000256" key="2">
    <source>
        <dbReference type="ARBA" id="ARBA00012438"/>
    </source>
</evidence>
<dbReference type="OrthoDB" id="1269247at2"/>
<evidence type="ECO:0000256" key="3">
    <source>
        <dbReference type="ARBA" id="ARBA00022553"/>
    </source>
</evidence>
<protein>
    <recommendedName>
        <fullName evidence="2">histidine kinase</fullName>
        <ecNumber evidence="2">2.7.13.3</ecNumber>
    </recommendedName>
</protein>
<dbReference type="Proteomes" id="UP000248079">
    <property type="component" value="Unassembled WGS sequence"/>
</dbReference>